<accession>A0A379MM70</accession>
<protein>
    <submittedName>
        <fullName evidence="2">Transglutaminase-like superfamily</fullName>
    </submittedName>
</protein>
<dbReference type="InterPro" id="IPR002931">
    <property type="entry name" value="Transglutaminase-like"/>
</dbReference>
<gene>
    <name evidence="2" type="ORF">NCTC11190_00025</name>
</gene>
<reference evidence="2 3" key="1">
    <citation type="submission" date="2018-06" db="EMBL/GenBank/DDBJ databases">
        <authorList>
            <consortium name="Pathogen Informatics"/>
            <person name="Doyle S."/>
        </authorList>
    </citation>
    <scope>NUCLEOTIDE SEQUENCE [LARGE SCALE GENOMIC DNA]</scope>
    <source>
        <strain evidence="2 3">NCTC11190</strain>
    </source>
</reference>
<dbReference type="Pfam" id="PF01841">
    <property type="entry name" value="Transglut_core"/>
    <property type="match status" value="1"/>
</dbReference>
<sequence length="404" mass="45002">MKKISLIASLAAGALLFSCSDPYKGLDPKLAADLQANIAAAGENGQELLAALEQAPENQKEGMAYLIAYMPEGDRDTLKAGFLLEEVGWAYKARETFPWTRTLPDSVFYNDVLPYASMNEHREPWRAMFWEKLYPLVDSITDVRAAIDTINKQLQYLVKVEYNTKRKKPHQSPGESMEIGMASCSGLSILLTDAFRTMGIPSRIAGTPLWVSKEGNHNWTEVWIDGQWYFTEYYPTPALNHSWFLERAGKADKSDPIYWMYATSWKPTGLHFPMVWDKDNENVPGIDVTDFYIDLYNAQMAEAKNGAPVVIRVFKAEDGGRSSADRVAQDVKVVDADGNMVAAGKTAGPTADMNDYLTLYLPFGKELKAEFTDAAGTVHSAPVSTPKARKGEQPAPIEIELYLE</sequence>
<name>A0A379MM70_9BACT</name>
<dbReference type="STRING" id="880526.GCA_000427365_01413"/>
<keyword evidence="3" id="KW-1185">Reference proteome</keyword>
<dbReference type="AlphaFoldDB" id="A0A379MM70"/>
<evidence type="ECO:0000313" key="2">
    <source>
        <dbReference type="EMBL" id="SUE32844.1"/>
    </source>
</evidence>
<dbReference type="Proteomes" id="UP000255233">
    <property type="component" value="Unassembled WGS sequence"/>
</dbReference>
<dbReference type="RefSeq" id="WP_051214413.1">
    <property type="nucleotide sequence ID" value="NZ_UGVL01000001.1"/>
</dbReference>
<dbReference type="Gene3D" id="3.10.620.30">
    <property type="match status" value="1"/>
</dbReference>
<dbReference type="PANTHER" id="PTHR35532">
    <property type="entry name" value="SIMILAR TO POLYHYDROXYALKANOATE DEPOLYMERASE"/>
    <property type="match status" value="1"/>
</dbReference>
<dbReference type="SUPFAM" id="SSF54001">
    <property type="entry name" value="Cysteine proteinases"/>
    <property type="match status" value="1"/>
</dbReference>
<feature type="domain" description="Transglutaminase-like" evidence="1">
    <location>
        <begin position="146"/>
        <end position="229"/>
    </location>
</feature>
<proteinExistence type="predicted"/>
<organism evidence="2 3">
    <name type="scientific">Rikenella microfusus</name>
    <dbReference type="NCBI Taxonomy" id="28139"/>
    <lineage>
        <taxon>Bacteria</taxon>
        <taxon>Pseudomonadati</taxon>
        <taxon>Bacteroidota</taxon>
        <taxon>Bacteroidia</taxon>
        <taxon>Bacteroidales</taxon>
        <taxon>Rikenellaceae</taxon>
        <taxon>Rikenella</taxon>
    </lineage>
</organism>
<dbReference type="PROSITE" id="PS51257">
    <property type="entry name" value="PROKAR_LIPOPROTEIN"/>
    <property type="match status" value="1"/>
</dbReference>
<dbReference type="EMBL" id="UGVL01000001">
    <property type="protein sequence ID" value="SUE32844.1"/>
    <property type="molecule type" value="Genomic_DNA"/>
</dbReference>
<evidence type="ECO:0000313" key="3">
    <source>
        <dbReference type="Proteomes" id="UP000255233"/>
    </source>
</evidence>
<evidence type="ECO:0000259" key="1">
    <source>
        <dbReference type="Pfam" id="PF01841"/>
    </source>
</evidence>
<dbReference type="OrthoDB" id="9787782at2"/>
<dbReference type="PANTHER" id="PTHR35532:SF5">
    <property type="entry name" value="CARBOHYDRATE-BINDING DOMAIN-CONTAINING PROTEIN"/>
    <property type="match status" value="1"/>
</dbReference>
<dbReference type="InterPro" id="IPR038765">
    <property type="entry name" value="Papain-like_cys_pep_sf"/>
</dbReference>